<keyword evidence="1" id="KW-0344">Guanine-nucleotide releasing factor</keyword>
<dbReference type="Proteomes" id="UP000234331">
    <property type="component" value="Unassembled WGS sequence"/>
</dbReference>
<reference evidence="6 7" key="1">
    <citation type="submission" date="2017-06" db="EMBL/GenBank/DDBJ databases">
        <authorList>
            <person name="Kim H.J."/>
            <person name="Triplett B.A."/>
        </authorList>
    </citation>
    <scope>NUCLEOTIDE SEQUENCE [LARGE SCALE GENOMIC DNA]</scope>
    <source>
        <strain evidence="6">FRACA_ARgP5</strain>
    </source>
</reference>
<dbReference type="PANTHER" id="PTHR45982:SF1">
    <property type="entry name" value="REGULATOR OF CHROMOSOME CONDENSATION"/>
    <property type="match status" value="1"/>
</dbReference>
<dbReference type="GO" id="GO:0005737">
    <property type="term" value="C:cytoplasm"/>
    <property type="evidence" value="ECO:0007669"/>
    <property type="project" value="TreeGrafter"/>
</dbReference>
<dbReference type="EMBL" id="FZMO01000005">
    <property type="protein sequence ID" value="SNQ45546.1"/>
    <property type="molecule type" value="Genomic_DNA"/>
</dbReference>
<name>A0A2I2KIQ5_9ACTN</name>
<evidence type="ECO:0000256" key="1">
    <source>
        <dbReference type="ARBA" id="ARBA00022658"/>
    </source>
</evidence>
<dbReference type="PROSITE" id="PS50012">
    <property type="entry name" value="RCC1_3"/>
    <property type="match status" value="6"/>
</dbReference>
<keyword evidence="2" id="KW-0677">Repeat</keyword>
<proteinExistence type="predicted"/>
<feature type="transmembrane region" description="Helical" evidence="4">
    <location>
        <begin position="41"/>
        <end position="60"/>
    </location>
</feature>
<evidence type="ECO:0000256" key="2">
    <source>
        <dbReference type="ARBA" id="ARBA00022737"/>
    </source>
</evidence>
<keyword evidence="7" id="KW-1185">Reference proteome</keyword>
<dbReference type="InterPro" id="IPR051553">
    <property type="entry name" value="Ran_GTPase-activating"/>
</dbReference>
<accession>A0A2I2KIQ5</accession>
<dbReference type="InterPro" id="IPR058923">
    <property type="entry name" value="RCC1-like_dom"/>
</dbReference>
<dbReference type="InterPro" id="IPR000408">
    <property type="entry name" value="Reg_chr_condens"/>
</dbReference>
<evidence type="ECO:0000256" key="3">
    <source>
        <dbReference type="SAM" id="MobiDB-lite"/>
    </source>
</evidence>
<dbReference type="PANTHER" id="PTHR45982">
    <property type="entry name" value="REGULATOR OF CHROMOSOME CONDENSATION"/>
    <property type="match status" value="1"/>
</dbReference>
<organism evidence="6 7">
    <name type="scientific">Frankia canadensis</name>
    <dbReference type="NCBI Taxonomy" id="1836972"/>
    <lineage>
        <taxon>Bacteria</taxon>
        <taxon>Bacillati</taxon>
        <taxon>Actinomycetota</taxon>
        <taxon>Actinomycetes</taxon>
        <taxon>Frankiales</taxon>
        <taxon>Frankiaceae</taxon>
        <taxon>Frankia</taxon>
    </lineage>
</organism>
<protein>
    <submittedName>
        <fullName evidence="6">RCC1 repeat-and reductase domain-containing protein</fullName>
    </submittedName>
</protein>
<sequence length="441" mass="45217">MRRYRPHKVGDGVNAREAGMRYGCLRRGTREGEDSRRRKDWAARAVVVLLAVATSVGLPAGPAKAYPPRQVIAAGSNAYGQLGNGRAPKTGHVFGPVSVIWYASQISAGGLSAYALTLYNPGRVWAWGRNDSGQLGDGTTTDRPLPVLVPGLDEVGQVAGGGATAYALRSDGTVWAWGRGGSGQLGNGARTDSPVPVQVRGLTGVTAIAGGGAAGYARRSDGTVWAWGDNAYGQLGDGTTTSTATPVQVAGLTGVTAISGGRWAGYALRTDGTVRAWGADWHGQLGDGGHTNRTTPVPVVGPSRTPLSTVRTVTGGGDFAYALLGDGTVAAWGRGDLGQLGNGSPADSPVARPVPGLTAVTAIAAGGEAGYALRQDGPEPGAYGNRVIWAWGSNAHGQLGIDQPPAHRPANLFRPRQVPGPRDVQDIAAGSYSAYAIFQPS</sequence>
<evidence type="ECO:0000313" key="7">
    <source>
        <dbReference type="Proteomes" id="UP000234331"/>
    </source>
</evidence>
<evidence type="ECO:0000313" key="6">
    <source>
        <dbReference type="EMBL" id="SNQ45546.1"/>
    </source>
</evidence>
<dbReference type="AlphaFoldDB" id="A0A2I2KIQ5"/>
<dbReference type="Pfam" id="PF25390">
    <property type="entry name" value="WD40_RLD"/>
    <property type="match status" value="1"/>
</dbReference>
<evidence type="ECO:0000259" key="5">
    <source>
        <dbReference type="Pfam" id="PF25390"/>
    </source>
</evidence>
<keyword evidence="4" id="KW-1133">Transmembrane helix</keyword>
<dbReference type="GO" id="GO:0005085">
    <property type="term" value="F:guanyl-nucleotide exchange factor activity"/>
    <property type="evidence" value="ECO:0007669"/>
    <property type="project" value="TreeGrafter"/>
</dbReference>
<dbReference type="InterPro" id="IPR009091">
    <property type="entry name" value="RCC1/BLIP-II"/>
</dbReference>
<dbReference type="Gene3D" id="2.130.10.30">
    <property type="entry name" value="Regulator of chromosome condensation 1/beta-lactamase-inhibitor protein II"/>
    <property type="match status" value="2"/>
</dbReference>
<gene>
    <name evidence="6" type="ORF">FRACA_1020004</name>
</gene>
<dbReference type="OrthoDB" id="9796385at2"/>
<feature type="domain" description="RCC1-like" evidence="5">
    <location>
        <begin position="70"/>
        <end position="433"/>
    </location>
</feature>
<keyword evidence="4" id="KW-0812">Transmembrane</keyword>
<keyword evidence="4" id="KW-0472">Membrane</keyword>
<dbReference type="SUPFAM" id="SSF50985">
    <property type="entry name" value="RCC1/BLIP-II"/>
    <property type="match status" value="2"/>
</dbReference>
<dbReference type="PRINTS" id="PR00633">
    <property type="entry name" value="RCCNDNSATION"/>
</dbReference>
<evidence type="ECO:0000256" key="4">
    <source>
        <dbReference type="SAM" id="Phobius"/>
    </source>
</evidence>
<feature type="region of interest" description="Disordered" evidence="3">
    <location>
        <begin position="285"/>
        <end position="305"/>
    </location>
</feature>